<dbReference type="AlphaFoldDB" id="A0AA39XEN8"/>
<evidence type="ECO:0000313" key="1">
    <source>
        <dbReference type="EMBL" id="KAK0631800.1"/>
    </source>
</evidence>
<dbReference type="Proteomes" id="UP001175000">
    <property type="component" value="Unassembled WGS sequence"/>
</dbReference>
<dbReference type="EMBL" id="JAULSU010000001">
    <property type="protein sequence ID" value="KAK0631800.1"/>
    <property type="molecule type" value="Genomic_DNA"/>
</dbReference>
<keyword evidence="2" id="KW-1185">Reference proteome</keyword>
<comment type="caution">
    <text evidence="1">The sequence shown here is derived from an EMBL/GenBank/DDBJ whole genome shotgun (WGS) entry which is preliminary data.</text>
</comment>
<sequence length="185" mass="21152">MLLTASRYRLDRGTPSVPPTHCIVPSQSNVSRDSHHATTQAILSSPRNYATSLAFAKNQQEQTSWACLSNVETRWSHSLKFGWSSSVEKRNKCRVTHMAWAIRLMLWRRITCACDVCALTSTDENGSFDFGRICQGNRKLVDLRGGRWDKRREVVEGETIVYSLSSAWLGWLVTGGEDKRDRWDW</sequence>
<gene>
    <name evidence="1" type="ORF">B0T14DRAFT_502466</name>
</gene>
<protein>
    <submittedName>
        <fullName evidence="1">Uncharacterized protein</fullName>
    </submittedName>
</protein>
<organism evidence="1 2">
    <name type="scientific">Immersiella caudata</name>
    <dbReference type="NCBI Taxonomy" id="314043"/>
    <lineage>
        <taxon>Eukaryota</taxon>
        <taxon>Fungi</taxon>
        <taxon>Dikarya</taxon>
        <taxon>Ascomycota</taxon>
        <taxon>Pezizomycotina</taxon>
        <taxon>Sordariomycetes</taxon>
        <taxon>Sordariomycetidae</taxon>
        <taxon>Sordariales</taxon>
        <taxon>Lasiosphaeriaceae</taxon>
        <taxon>Immersiella</taxon>
    </lineage>
</organism>
<name>A0AA39XEN8_9PEZI</name>
<reference evidence="1" key="1">
    <citation type="submission" date="2023-06" db="EMBL/GenBank/DDBJ databases">
        <title>Genome-scale phylogeny and comparative genomics of the fungal order Sordariales.</title>
        <authorList>
            <consortium name="Lawrence Berkeley National Laboratory"/>
            <person name="Hensen N."/>
            <person name="Bonometti L."/>
            <person name="Westerberg I."/>
            <person name="Brannstrom I.O."/>
            <person name="Guillou S."/>
            <person name="Cros-Aarteil S."/>
            <person name="Calhoun S."/>
            <person name="Haridas S."/>
            <person name="Kuo A."/>
            <person name="Mondo S."/>
            <person name="Pangilinan J."/>
            <person name="Riley R."/>
            <person name="Labutti K."/>
            <person name="Andreopoulos B."/>
            <person name="Lipzen A."/>
            <person name="Chen C."/>
            <person name="Yanf M."/>
            <person name="Daum C."/>
            <person name="Ng V."/>
            <person name="Clum A."/>
            <person name="Steindorff A."/>
            <person name="Ohm R."/>
            <person name="Martin F."/>
            <person name="Silar P."/>
            <person name="Natvig D."/>
            <person name="Lalanne C."/>
            <person name="Gautier V."/>
            <person name="Ament-Velasquez S.L."/>
            <person name="Kruys A."/>
            <person name="Hutchinson M.I."/>
            <person name="Powell A.J."/>
            <person name="Barry K."/>
            <person name="Miller A.N."/>
            <person name="Grigoriev I.V."/>
            <person name="Debuchy R."/>
            <person name="Gladieux P."/>
            <person name="Thoren M.H."/>
            <person name="Johannesson H."/>
        </authorList>
    </citation>
    <scope>NUCLEOTIDE SEQUENCE</scope>
    <source>
        <strain evidence="1">CBS 606.72</strain>
    </source>
</reference>
<evidence type="ECO:0000313" key="2">
    <source>
        <dbReference type="Proteomes" id="UP001175000"/>
    </source>
</evidence>
<accession>A0AA39XEN8</accession>
<proteinExistence type="predicted"/>